<dbReference type="PANTHER" id="PTHR46025">
    <property type="entry name" value="XYLOSYLTRANSFERASE OXT"/>
    <property type="match status" value="1"/>
</dbReference>
<organism evidence="15 16">
    <name type="scientific">Streptococcus mitis</name>
    <dbReference type="NCBI Taxonomy" id="28037"/>
    <lineage>
        <taxon>Bacteria</taxon>
        <taxon>Bacillati</taxon>
        <taxon>Bacillota</taxon>
        <taxon>Bacilli</taxon>
        <taxon>Lactobacillales</taxon>
        <taxon>Streptococcaceae</taxon>
        <taxon>Streptococcus</taxon>
        <taxon>Streptococcus mitis group</taxon>
    </lineage>
</organism>
<evidence type="ECO:0000256" key="7">
    <source>
        <dbReference type="ARBA" id="ARBA00022824"/>
    </source>
</evidence>
<dbReference type="GO" id="GO:0030158">
    <property type="term" value="F:protein xylosyltransferase activity"/>
    <property type="evidence" value="ECO:0007669"/>
    <property type="project" value="InterPro"/>
</dbReference>
<evidence type="ECO:0000256" key="11">
    <source>
        <dbReference type="ARBA" id="ARBA00023136"/>
    </source>
</evidence>
<proteinExistence type="predicted"/>
<dbReference type="GO" id="GO:0050650">
    <property type="term" value="P:chondroitin sulfate proteoglycan biosynthetic process"/>
    <property type="evidence" value="ECO:0007669"/>
    <property type="project" value="TreeGrafter"/>
</dbReference>
<dbReference type="GO" id="GO:0046872">
    <property type="term" value="F:metal ion binding"/>
    <property type="evidence" value="ECO:0007669"/>
    <property type="project" value="UniProtKB-KW"/>
</dbReference>
<evidence type="ECO:0000256" key="13">
    <source>
        <dbReference type="ARBA" id="ARBA00023180"/>
    </source>
</evidence>
<evidence type="ECO:0000313" key="16">
    <source>
        <dbReference type="Proteomes" id="UP000193863"/>
    </source>
</evidence>
<dbReference type="InterPro" id="IPR003406">
    <property type="entry name" value="Glyco_trans_14"/>
</dbReference>
<evidence type="ECO:0000256" key="8">
    <source>
        <dbReference type="ARBA" id="ARBA00022968"/>
    </source>
</evidence>
<comment type="subcellular location">
    <subcellularLocation>
        <location evidence="2">Endoplasmic reticulum membrane</location>
        <topology evidence="2">Single-pass type II membrane protein</topology>
    </subcellularLocation>
    <subcellularLocation>
        <location evidence="1">Golgi apparatus membrane</location>
        <topology evidence="1">Single-pass type II membrane protein</topology>
    </subcellularLocation>
</comment>
<evidence type="ECO:0000256" key="4">
    <source>
        <dbReference type="ARBA" id="ARBA00022679"/>
    </source>
</evidence>
<evidence type="ECO:0000256" key="1">
    <source>
        <dbReference type="ARBA" id="ARBA00004323"/>
    </source>
</evidence>
<keyword evidence="11" id="KW-0472">Membrane</keyword>
<keyword evidence="3" id="KW-0328">Glycosyltransferase</keyword>
<evidence type="ECO:0000256" key="5">
    <source>
        <dbReference type="ARBA" id="ARBA00022692"/>
    </source>
</evidence>
<dbReference type="Pfam" id="PF02485">
    <property type="entry name" value="Branch"/>
    <property type="match status" value="1"/>
</dbReference>
<evidence type="ECO:0000256" key="9">
    <source>
        <dbReference type="ARBA" id="ARBA00022989"/>
    </source>
</evidence>
<evidence type="ECO:0000256" key="3">
    <source>
        <dbReference type="ARBA" id="ARBA00022676"/>
    </source>
</evidence>
<keyword evidence="9" id="KW-1133">Transmembrane helix</keyword>
<dbReference type="Proteomes" id="UP000193863">
    <property type="component" value="Unassembled WGS sequence"/>
</dbReference>
<sequence length="322" mass="38719">MKEVKQINPTNKFAYLIIAHQDIEQLLFLIRLLDHQRNDIYILFDKKFILTDNDKTKLMNSTKWSKIFFTKRIKIFWGGYSQIEAELILFSAAYNKGYQHYHLISGNDLPLVPQNVIHEYFDLNIEYSFLTLNSNLEVYEDEILNRIKYYHIFRKFTPRTFPGFFGKILFKLYRKIAIMIQEILRINLLDRYEIFPVKASNWVTLSHNCVEIIINNSNLIEKIFKYSFLGDELFIPTILFYLNKQNLIKNLQINKGTSEEYQGNMRYINWWDGYPYEWTDSVNDFKQIQEAANNGYFFSRKFNLKRYPGTKVFIEKLLRGKK</sequence>
<dbReference type="EMBL" id="NCVG01000023">
    <property type="protein sequence ID" value="ORO92421.1"/>
    <property type="molecule type" value="Genomic_DNA"/>
</dbReference>
<dbReference type="GO" id="GO:0015012">
    <property type="term" value="P:heparan sulfate proteoglycan biosynthetic process"/>
    <property type="evidence" value="ECO:0007669"/>
    <property type="project" value="TreeGrafter"/>
</dbReference>
<evidence type="ECO:0000256" key="12">
    <source>
        <dbReference type="ARBA" id="ARBA00023157"/>
    </source>
</evidence>
<keyword evidence="4" id="KW-0808">Transferase</keyword>
<accession>A0A1X1JZN1</accession>
<evidence type="ECO:0000256" key="2">
    <source>
        <dbReference type="ARBA" id="ARBA00004648"/>
    </source>
</evidence>
<reference evidence="15 16" key="1">
    <citation type="journal article" date="2016" name="Eur. J. Clin. Microbiol. Infect. Dis.">
        <title>Whole genome sequencing as a tool for phylogenetic analysis of clinical strains of Mitis group streptococci.</title>
        <authorList>
            <person name="Rasmussen L.H."/>
            <person name="Dargis R."/>
            <person name="Hojholt K."/>
            <person name="Christensen J.J."/>
            <person name="Skovgaard O."/>
            <person name="Justesen U.S."/>
            <person name="Rosenvinge F.S."/>
            <person name="Moser C."/>
            <person name="Lukjancenko O."/>
            <person name="Rasmussen S."/>
            <person name="Nielsen X.C."/>
        </authorList>
    </citation>
    <scope>NUCLEOTIDE SEQUENCE [LARGE SCALE GENOMIC DNA]</scope>
    <source>
        <strain evidence="15 16">RH_43861_09</strain>
    </source>
</reference>
<keyword evidence="13" id="KW-0325">Glycoprotein</keyword>
<dbReference type="RefSeq" id="WP_084927857.1">
    <property type="nucleotide sequence ID" value="NZ_NCVG01000023.1"/>
</dbReference>
<keyword evidence="6" id="KW-0479">Metal-binding</keyword>
<dbReference type="AlphaFoldDB" id="A0A1X1JZN1"/>
<gene>
    <name evidence="15" type="ORF">B7699_07795</name>
</gene>
<protein>
    <recommendedName>
        <fullName evidence="14">Peptide O-xylosyltransferase</fullName>
    </recommendedName>
</protein>
<dbReference type="GO" id="GO:0016020">
    <property type="term" value="C:membrane"/>
    <property type="evidence" value="ECO:0007669"/>
    <property type="project" value="InterPro"/>
</dbReference>
<keyword evidence="10" id="KW-0333">Golgi apparatus</keyword>
<evidence type="ECO:0000256" key="14">
    <source>
        <dbReference type="ARBA" id="ARBA00042865"/>
    </source>
</evidence>
<evidence type="ECO:0000256" key="6">
    <source>
        <dbReference type="ARBA" id="ARBA00022723"/>
    </source>
</evidence>
<keyword evidence="12" id="KW-1015">Disulfide bond</keyword>
<dbReference type="InterPro" id="IPR043538">
    <property type="entry name" value="XYLT"/>
</dbReference>
<evidence type="ECO:0000256" key="10">
    <source>
        <dbReference type="ARBA" id="ARBA00023034"/>
    </source>
</evidence>
<keyword evidence="8" id="KW-0735">Signal-anchor</keyword>
<name>A0A1X1JZN1_STRMT</name>
<comment type="caution">
    <text evidence="15">The sequence shown here is derived from an EMBL/GenBank/DDBJ whole genome shotgun (WGS) entry which is preliminary data.</text>
</comment>
<keyword evidence="7" id="KW-0256">Endoplasmic reticulum</keyword>
<evidence type="ECO:0000313" key="15">
    <source>
        <dbReference type="EMBL" id="ORO92421.1"/>
    </source>
</evidence>
<dbReference type="PANTHER" id="PTHR46025:SF3">
    <property type="entry name" value="XYLOSYLTRANSFERASE OXT"/>
    <property type="match status" value="1"/>
</dbReference>
<keyword evidence="5" id="KW-0812">Transmembrane</keyword>